<feature type="repeat" description="TPR" evidence="3">
    <location>
        <begin position="86"/>
        <end position="119"/>
    </location>
</feature>
<feature type="region of interest" description="Disordered" evidence="4">
    <location>
        <begin position="38"/>
        <end position="95"/>
    </location>
</feature>
<keyword evidence="1" id="KW-0677">Repeat</keyword>
<gene>
    <name evidence="6" type="ORF">NAEGRDRAFT_78262</name>
</gene>
<feature type="compositionally biased region" description="Low complexity" evidence="4">
    <location>
        <begin position="59"/>
        <end position="79"/>
    </location>
</feature>
<dbReference type="InterPro" id="IPR025986">
    <property type="entry name" value="RPAP3-like_C"/>
</dbReference>
<dbReference type="InParanoid" id="D2V2A2"/>
<feature type="region of interest" description="Disordered" evidence="4">
    <location>
        <begin position="270"/>
        <end position="322"/>
    </location>
</feature>
<evidence type="ECO:0000313" key="7">
    <source>
        <dbReference type="Proteomes" id="UP000006671"/>
    </source>
</evidence>
<organism evidence="7">
    <name type="scientific">Naegleria gruberi</name>
    <name type="common">Amoeba</name>
    <dbReference type="NCBI Taxonomy" id="5762"/>
    <lineage>
        <taxon>Eukaryota</taxon>
        <taxon>Discoba</taxon>
        <taxon>Heterolobosea</taxon>
        <taxon>Tetramitia</taxon>
        <taxon>Eutetramitia</taxon>
        <taxon>Vahlkampfiidae</taxon>
        <taxon>Naegleria</taxon>
    </lineage>
</organism>
<dbReference type="Pfam" id="PF13877">
    <property type="entry name" value="RPAP3_C"/>
    <property type="match status" value="1"/>
</dbReference>
<dbReference type="STRING" id="5762.D2V2A2"/>
<dbReference type="KEGG" id="ngr:NAEGRDRAFT_78262"/>
<proteinExistence type="predicted"/>
<dbReference type="VEuPathDB" id="AmoebaDB:NAEGRDRAFT_78262"/>
<feature type="compositionally biased region" description="Low complexity" evidence="4">
    <location>
        <begin position="226"/>
        <end position="235"/>
    </location>
</feature>
<dbReference type="PANTHER" id="PTHR47329:SF1">
    <property type="entry name" value="OS05G0129900 PROTEIN"/>
    <property type="match status" value="1"/>
</dbReference>
<dbReference type="RefSeq" id="XP_002681765.1">
    <property type="nucleotide sequence ID" value="XM_002681719.1"/>
</dbReference>
<dbReference type="Pfam" id="PF13181">
    <property type="entry name" value="TPR_8"/>
    <property type="match status" value="1"/>
</dbReference>
<feature type="region of interest" description="Disordered" evidence="4">
    <location>
        <begin position="210"/>
        <end position="251"/>
    </location>
</feature>
<feature type="domain" description="RNA-polymerase II-associated protein 3-like C-terminal" evidence="5">
    <location>
        <begin position="351"/>
        <end position="443"/>
    </location>
</feature>
<dbReference type="Pfam" id="PF07719">
    <property type="entry name" value="TPR_2"/>
    <property type="match status" value="1"/>
</dbReference>
<dbReference type="SMART" id="SM00028">
    <property type="entry name" value="TPR"/>
    <property type="match status" value="3"/>
</dbReference>
<evidence type="ECO:0000259" key="5">
    <source>
        <dbReference type="Pfam" id="PF13877"/>
    </source>
</evidence>
<feature type="compositionally biased region" description="Basic and acidic residues" evidence="4">
    <location>
        <begin position="38"/>
        <end position="51"/>
    </location>
</feature>
<evidence type="ECO:0000313" key="6">
    <source>
        <dbReference type="EMBL" id="EFC49021.1"/>
    </source>
</evidence>
<feature type="compositionally biased region" description="Basic and acidic residues" evidence="4">
    <location>
        <begin position="275"/>
        <end position="292"/>
    </location>
</feature>
<feature type="repeat" description="TPR" evidence="3">
    <location>
        <begin position="153"/>
        <end position="186"/>
    </location>
</feature>
<name>D2V2A2_NAEGR</name>
<dbReference type="InterPro" id="IPR019734">
    <property type="entry name" value="TPR_rpt"/>
</dbReference>
<keyword evidence="7" id="KW-1185">Reference proteome</keyword>
<feature type="compositionally biased region" description="Basic and acidic residues" evidence="4">
    <location>
        <begin position="85"/>
        <end position="95"/>
    </location>
</feature>
<evidence type="ECO:0000256" key="4">
    <source>
        <dbReference type="SAM" id="MobiDB-lite"/>
    </source>
</evidence>
<evidence type="ECO:0000256" key="1">
    <source>
        <dbReference type="ARBA" id="ARBA00022737"/>
    </source>
</evidence>
<reference evidence="6 7" key="1">
    <citation type="journal article" date="2010" name="Cell">
        <title>The genome of Naegleria gruberi illuminates early eukaryotic versatility.</title>
        <authorList>
            <person name="Fritz-Laylin L.K."/>
            <person name="Prochnik S.E."/>
            <person name="Ginger M.L."/>
            <person name="Dacks J.B."/>
            <person name="Carpenter M.L."/>
            <person name="Field M.C."/>
            <person name="Kuo A."/>
            <person name="Paredez A."/>
            <person name="Chapman J."/>
            <person name="Pham J."/>
            <person name="Shu S."/>
            <person name="Neupane R."/>
            <person name="Cipriano M."/>
            <person name="Mancuso J."/>
            <person name="Tu H."/>
            <person name="Salamov A."/>
            <person name="Lindquist E."/>
            <person name="Shapiro H."/>
            <person name="Lucas S."/>
            <person name="Grigoriev I.V."/>
            <person name="Cande W.Z."/>
            <person name="Fulton C."/>
            <person name="Rokhsar D.S."/>
            <person name="Dawson S.C."/>
        </authorList>
    </citation>
    <scope>NUCLEOTIDE SEQUENCE [LARGE SCALE GENOMIC DNA]</scope>
    <source>
        <strain evidence="6 7">NEG-M</strain>
    </source>
</reference>
<protein>
    <submittedName>
        <fullName evidence="6">TPR repeat domain protein</fullName>
    </submittedName>
</protein>
<dbReference type="OrthoDB" id="629492at2759"/>
<dbReference type="eggNOG" id="KOG4648">
    <property type="taxonomic scope" value="Eukaryota"/>
</dbReference>
<dbReference type="InterPro" id="IPR011990">
    <property type="entry name" value="TPR-like_helical_dom_sf"/>
</dbReference>
<feature type="compositionally biased region" description="Basic and acidic residues" evidence="4">
    <location>
        <begin position="301"/>
        <end position="321"/>
    </location>
</feature>
<accession>D2V2A2</accession>
<dbReference type="EMBL" id="GG738849">
    <property type="protein sequence ID" value="EFC49021.1"/>
    <property type="molecule type" value="Genomic_DNA"/>
</dbReference>
<dbReference type="PANTHER" id="PTHR47329">
    <property type="entry name" value="OS05G0129900 PROTEIN"/>
    <property type="match status" value="1"/>
</dbReference>
<evidence type="ECO:0000256" key="3">
    <source>
        <dbReference type="PROSITE-ProRule" id="PRU00339"/>
    </source>
</evidence>
<dbReference type="GeneID" id="8847676"/>
<keyword evidence="2 3" id="KW-0802">TPR repeat</keyword>
<dbReference type="SUPFAM" id="SSF48452">
    <property type="entry name" value="TPR-like"/>
    <property type="match status" value="1"/>
</dbReference>
<dbReference type="PROSITE" id="PS50005">
    <property type="entry name" value="TPR"/>
    <property type="match status" value="2"/>
</dbReference>
<dbReference type="AlphaFoldDB" id="D2V2A2"/>
<dbReference type="Proteomes" id="UP000006671">
    <property type="component" value="Unassembled WGS sequence"/>
</dbReference>
<dbReference type="InterPro" id="IPR013105">
    <property type="entry name" value="TPR_2"/>
</dbReference>
<evidence type="ECO:0000256" key="2">
    <source>
        <dbReference type="ARBA" id="ARBA00022803"/>
    </source>
</evidence>
<sequence length="474" mass="54789">MSKDYQSNLIRMQHQIRNNAQEYNEFVNDLQKWTKEISEKDKKLQEGEKKKSYPPVRGSDPTTTSATTQPTSAKAQPTQLDPDEQAEKAKETGNEYFKKGDLNKAIEFYTKSLQFKQDAVVYSNRSQAHFKLSNFIESELDATRSLSLNSSYVKSYMRRGMARRELKKYKESKEDFEYARKLNPNHVETERELLKAIELLKKSEEGKAKKVVIQEDDDEEEETKPTPKQTTQPPVVEKPKEQSPAVTKTTIIADVKKPVVEEEIEDLITTGASKNIKEMTKQPTPEPKKEQPAKTQPKVEPTPEPKKEELPRSEPVKKPEQKPIVVEPVTNKEPVVETVKVTIKPTFPQSAPKSFYEFEKQYKELRGEDFANYLRIIPPTRLHSVLHDSLSPEVLVTILSSIHKYFLAKPFNKEDVENAFELMQKIADVNRFDMTVMFLESLEMQLVKAIFELFYQFNGIETQKIDSLRSKYVN</sequence>
<dbReference type="Gene3D" id="1.25.40.10">
    <property type="entry name" value="Tetratricopeptide repeat domain"/>
    <property type="match status" value="1"/>
</dbReference>